<name>A0A1W9ZC00_MYCAI</name>
<proteinExistence type="predicted"/>
<accession>A0A1W9ZC00</accession>
<organism evidence="1 2">
    <name type="scientific">Mycobacterium arosiense ATCC BAA-1401 = DSM 45069</name>
    <dbReference type="NCBI Taxonomy" id="1265311"/>
    <lineage>
        <taxon>Bacteria</taxon>
        <taxon>Bacillati</taxon>
        <taxon>Actinomycetota</taxon>
        <taxon>Actinomycetes</taxon>
        <taxon>Mycobacteriales</taxon>
        <taxon>Mycobacteriaceae</taxon>
        <taxon>Mycobacterium</taxon>
        <taxon>Mycobacterium avium complex (MAC)</taxon>
    </lineage>
</organism>
<keyword evidence="2" id="KW-1185">Reference proteome</keyword>
<reference evidence="1 2" key="1">
    <citation type="submission" date="2016-12" db="EMBL/GenBank/DDBJ databases">
        <title>The new phylogeny of genus Mycobacterium.</title>
        <authorList>
            <person name="Tortoli E."/>
            <person name="Trovato A."/>
            <person name="Cirillo D.M."/>
        </authorList>
    </citation>
    <scope>NUCLEOTIDE SEQUENCE [LARGE SCALE GENOMIC DNA]</scope>
    <source>
        <strain evidence="1 2">DSM 45069</strain>
    </source>
</reference>
<dbReference type="EMBL" id="MVHG01000051">
    <property type="protein sequence ID" value="ORA11674.1"/>
    <property type="molecule type" value="Genomic_DNA"/>
</dbReference>
<evidence type="ECO:0000313" key="1">
    <source>
        <dbReference type="EMBL" id="ORA11674.1"/>
    </source>
</evidence>
<comment type="caution">
    <text evidence="1">The sequence shown here is derived from an EMBL/GenBank/DDBJ whole genome shotgun (WGS) entry which is preliminary data.</text>
</comment>
<dbReference type="RefSeq" id="WP_083065802.1">
    <property type="nucleotide sequence ID" value="NZ_MVHG01000051.1"/>
</dbReference>
<dbReference type="AlphaFoldDB" id="A0A1W9ZC00"/>
<dbReference type="Proteomes" id="UP000192707">
    <property type="component" value="Unassembled WGS sequence"/>
</dbReference>
<sequence>MELLLCALTIASDARARPTFPKWVVHCDVLLAAANLVPAFALADKSGPFAWDCVVSYGIGLTPIG</sequence>
<evidence type="ECO:0000313" key="2">
    <source>
        <dbReference type="Proteomes" id="UP000192707"/>
    </source>
</evidence>
<protein>
    <submittedName>
        <fullName evidence="1">Uncharacterized protein</fullName>
    </submittedName>
</protein>
<gene>
    <name evidence="1" type="ORF">BST14_18345</name>
</gene>